<dbReference type="PANTHER" id="PTHR21152">
    <property type="entry name" value="AMINOTRANSFERASE CLASS V"/>
    <property type="match status" value="1"/>
</dbReference>
<keyword evidence="5 7" id="KW-0663">Pyridoxal phosphate</keyword>
<dbReference type="Gene3D" id="3.90.1150.10">
    <property type="entry name" value="Aspartate Aminotransferase, domain 1"/>
    <property type="match status" value="1"/>
</dbReference>
<evidence type="ECO:0000256" key="1">
    <source>
        <dbReference type="ARBA" id="ARBA00001933"/>
    </source>
</evidence>
<evidence type="ECO:0000256" key="6">
    <source>
        <dbReference type="PIRSR" id="PIRSR000524-1"/>
    </source>
</evidence>
<feature type="modified residue" description="N6-(pyridoxal phosphate)lysine" evidence="7">
    <location>
        <position position="201"/>
    </location>
</feature>
<accession>A0A212JHP3</accession>
<evidence type="ECO:0000313" key="9">
    <source>
        <dbReference type="EMBL" id="SBV98969.1"/>
    </source>
</evidence>
<dbReference type="Gene3D" id="3.40.640.10">
    <property type="entry name" value="Type I PLP-dependent aspartate aminotransferase-like (Major domain)"/>
    <property type="match status" value="1"/>
</dbReference>
<dbReference type="InterPro" id="IPR000192">
    <property type="entry name" value="Aminotrans_V_dom"/>
</dbReference>
<protein>
    <submittedName>
        <fullName evidence="9">Serine-pyruvate transaminase</fullName>
    </submittedName>
</protein>
<keyword evidence="9" id="KW-0670">Pyruvate</keyword>
<dbReference type="InterPro" id="IPR015421">
    <property type="entry name" value="PyrdxlP-dep_Trfase_major"/>
</dbReference>
<keyword evidence="4" id="KW-0808">Transferase</keyword>
<dbReference type="InterPro" id="IPR024169">
    <property type="entry name" value="SP_NH2Trfase/AEP_transaminase"/>
</dbReference>
<dbReference type="EMBL" id="FLUQ01000001">
    <property type="protein sequence ID" value="SBV98969.1"/>
    <property type="molecule type" value="Genomic_DNA"/>
</dbReference>
<dbReference type="Pfam" id="PF00266">
    <property type="entry name" value="Aminotran_5"/>
    <property type="match status" value="1"/>
</dbReference>
<feature type="domain" description="Aminotransferase class V" evidence="8">
    <location>
        <begin position="45"/>
        <end position="333"/>
    </location>
</feature>
<evidence type="ECO:0000256" key="7">
    <source>
        <dbReference type="PIRSR" id="PIRSR000524-50"/>
    </source>
</evidence>
<keyword evidence="3" id="KW-0032">Aminotransferase</keyword>
<dbReference type="GO" id="GO:0008453">
    <property type="term" value="F:alanine-glyoxylate transaminase activity"/>
    <property type="evidence" value="ECO:0007669"/>
    <property type="project" value="TreeGrafter"/>
</dbReference>
<dbReference type="InterPro" id="IPR015424">
    <property type="entry name" value="PyrdxlP-dep_Trfase"/>
</dbReference>
<dbReference type="GO" id="GO:0019265">
    <property type="term" value="P:glycine biosynthetic process, by transamination of glyoxylate"/>
    <property type="evidence" value="ECO:0007669"/>
    <property type="project" value="TreeGrafter"/>
</dbReference>
<dbReference type="InterPro" id="IPR015422">
    <property type="entry name" value="PyrdxlP-dep_Trfase_small"/>
</dbReference>
<comment type="cofactor">
    <cofactor evidence="1 7">
        <name>pyridoxal 5'-phosphate</name>
        <dbReference type="ChEBI" id="CHEBI:597326"/>
    </cofactor>
</comment>
<evidence type="ECO:0000259" key="8">
    <source>
        <dbReference type="Pfam" id="PF00266"/>
    </source>
</evidence>
<evidence type="ECO:0000256" key="5">
    <source>
        <dbReference type="ARBA" id="ARBA00022898"/>
    </source>
</evidence>
<evidence type="ECO:0000256" key="4">
    <source>
        <dbReference type="ARBA" id="ARBA00022679"/>
    </source>
</evidence>
<feature type="binding site" evidence="6">
    <location>
        <position position="344"/>
    </location>
    <ligand>
        <name>substrate</name>
    </ligand>
</feature>
<evidence type="ECO:0000256" key="2">
    <source>
        <dbReference type="ARBA" id="ARBA00009236"/>
    </source>
</evidence>
<dbReference type="PANTHER" id="PTHR21152:SF24">
    <property type="entry name" value="ALANINE--GLYOXYLATE AMINOTRANSFERASE 1"/>
    <property type="match status" value="1"/>
</dbReference>
<reference evidence="9" key="1">
    <citation type="submission" date="2016-04" db="EMBL/GenBank/DDBJ databases">
        <authorList>
            <person name="Evans L.H."/>
            <person name="Alamgir A."/>
            <person name="Owens N."/>
            <person name="Weber N.D."/>
            <person name="Virtaneva K."/>
            <person name="Barbian K."/>
            <person name="Babar A."/>
            <person name="Rosenke K."/>
        </authorList>
    </citation>
    <scope>NUCLEOTIDE SEQUENCE</scope>
    <source>
        <strain evidence="9">86</strain>
    </source>
</reference>
<comment type="similarity">
    <text evidence="2">Belongs to the class-V pyridoxal-phosphate-dependent aminotransferase family.</text>
</comment>
<dbReference type="SUPFAM" id="SSF53383">
    <property type="entry name" value="PLP-dependent transferases"/>
    <property type="match status" value="1"/>
</dbReference>
<gene>
    <name evidence="9" type="ORF">KL86DPRO_11481</name>
</gene>
<organism evidence="9">
    <name type="scientific">uncultured delta proteobacterium</name>
    <dbReference type="NCBI Taxonomy" id="34034"/>
    <lineage>
        <taxon>Bacteria</taxon>
        <taxon>Deltaproteobacteria</taxon>
        <taxon>environmental samples</taxon>
    </lineage>
</organism>
<proteinExistence type="inferred from homology"/>
<sequence>MSKPVSMYAPIPMVAGPVTLHPDVIEAIARDYGSGQIEPDFLPLYKETAGKLAGLMGTDDDVVLMTGEGMLALWGALKSCLKRGDAVLTVGTGVFGDGMADMAESMGCKVTKVSLPYDSTIGNGDSLAQIEAAIKRCRPVMITAVHCETPSGTLNPLAELGAMKQRLGVPLLCVDAVASLGGASIDAKAWNIDLVMAGSQKCLSAPPTMSIVSVSPTAWDIMANVNYQGYDAILPFKTIYKDGRCPYTPSWHGVAALHAAADALLREGLEAAFARHAIVAKQCREGLARIGVPVFPRPDAVSAPTVTAAMVPEKYTWPAWRQALRERGLIVSGSFGPMAGKVFRLGHMGTQADPILMQKALAAVEDALR</sequence>
<dbReference type="PIRSF" id="PIRSF000524">
    <property type="entry name" value="SPT"/>
    <property type="match status" value="1"/>
</dbReference>
<dbReference type="GO" id="GO:0004760">
    <property type="term" value="F:L-serine-pyruvate transaminase activity"/>
    <property type="evidence" value="ECO:0007669"/>
    <property type="project" value="TreeGrafter"/>
</dbReference>
<evidence type="ECO:0000256" key="3">
    <source>
        <dbReference type="ARBA" id="ARBA00022576"/>
    </source>
</evidence>
<dbReference type="AlphaFoldDB" id="A0A212JHP3"/>
<name>A0A212JHP3_9DELT</name>